<evidence type="ECO:0000256" key="2">
    <source>
        <dbReference type="ARBA" id="ARBA00022801"/>
    </source>
</evidence>
<feature type="domain" description="AB hydrolase-1" evidence="3">
    <location>
        <begin position="1"/>
        <end position="202"/>
    </location>
</feature>
<dbReference type="PANTHER" id="PTHR46118">
    <property type="entry name" value="PROTEIN ABHD11"/>
    <property type="match status" value="1"/>
</dbReference>
<protein>
    <submittedName>
        <fullName evidence="4">Alpha/beta hydrolase</fullName>
    </submittedName>
</protein>
<dbReference type="OrthoDB" id="4205234at2759"/>
<evidence type="ECO:0000259" key="3">
    <source>
        <dbReference type="Pfam" id="PF00561"/>
    </source>
</evidence>
<evidence type="ECO:0000256" key="1">
    <source>
        <dbReference type="ARBA" id="ARBA00008645"/>
    </source>
</evidence>
<dbReference type="AlphaFoldDB" id="A0A168AYY6"/>
<evidence type="ECO:0000313" key="5">
    <source>
        <dbReference type="Proteomes" id="UP000242877"/>
    </source>
</evidence>
<reference evidence="4 5" key="1">
    <citation type="journal article" date="2016" name="Genome Biol. Evol.">
        <title>Divergent and convergent evolution of fungal pathogenicity.</title>
        <authorList>
            <person name="Shang Y."/>
            <person name="Xiao G."/>
            <person name="Zheng P."/>
            <person name="Cen K."/>
            <person name="Zhan S."/>
            <person name="Wang C."/>
        </authorList>
    </citation>
    <scope>NUCLEOTIDE SEQUENCE [LARGE SCALE GENOMIC DNA]</scope>
    <source>
        <strain evidence="4 5">ARSEF 7405</strain>
    </source>
</reference>
<comment type="similarity">
    <text evidence="1">Belongs to the AB hydrolase superfamily.</text>
</comment>
<dbReference type="GO" id="GO:0005739">
    <property type="term" value="C:mitochondrion"/>
    <property type="evidence" value="ECO:0007669"/>
    <property type="project" value="TreeGrafter"/>
</dbReference>
<organism evidence="4 5">
    <name type="scientific">Ascosphaera apis ARSEF 7405</name>
    <dbReference type="NCBI Taxonomy" id="392613"/>
    <lineage>
        <taxon>Eukaryota</taxon>
        <taxon>Fungi</taxon>
        <taxon>Dikarya</taxon>
        <taxon>Ascomycota</taxon>
        <taxon>Pezizomycotina</taxon>
        <taxon>Eurotiomycetes</taxon>
        <taxon>Eurotiomycetidae</taxon>
        <taxon>Onygenales</taxon>
        <taxon>Ascosphaeraceae</taxon>
        <taxon>Ascosphaera</taxon>
    </lineage>
</organism>
<dbReference type="PANTHER" id="PTHR46118:SF4">
    <property type="entry name" value="PROTEIN ABHD11"/>
    <property type="match status" value="1"/>
</dbReference>
<keyword evidence="2 4" id="KW-0378">Hydrolase</keyword>
<dbReference type="Pfam" id="PF00561">
    <property type="entry name" value="Abhydrolase_1"/>
    <property type="match status" value="1"/>
</dbReference>
<name>A0A168AYY6_9EURO</name>
<dbReference type="SUPFAM" id="SSF53474">
    <property type="entry name" value="alpha/beta-Hydrolases"/>
    <property type="match status" value="1"/>
</dbReference>
<dbReference type="InterPro" id="IPR029058">
    <property type="entry name" value="AB_hydrolase_fold"/>
</dbReference>
<comment type="caution">
    <text evidence="4">The sequence shown here is derived from an EMBL/GenBank/DDBJ whole genome shotgun (WGS) entry which is preliminary data.</text>
</comment>
<proteinExistence type="inferred from homology"/>
<gene>
    <name evidence="4" type="ORF">AAP_01848</name>
</gene>
<dbReference type="EMBL" id="AZGZ01000006">
    <property type="protein sequence ID" value="KZZ94548.1"/>
    <property type="molecule type" value="Genomic_DNA"/>
</dbReference>
<dbReference type="GO" id="GO:0052689">
    <property type="term" value="F:carboxylic ester hydrolase activity"/>
    <property type="evidence" value="ECO:0007669"/>
    <property type="project" value="TreeGrafter"/>
</dbReference>
<dbReference type="Gene3D" id="3.40.50.1820">
    <property type="entry name" value="alpha/beta hydrolase"/>
    <property type="match status" value="1"/>
</dbReference>
<dbReference type="InterPro" id="IPR000073">
    <property type="entry name" value="AB_hydrolase_1"/>
</dbReference>
<evidence type="ECO:0000313" key="4">
    <source>
        <dbReference type="EMBL" id="KZZ94548.1"/>
    </source>
</evidence>
<sequence length="214" mass="24203">MRNHGDSPHNPVHTYTSMAQDIEAYIQENNLKKPSLIGHSMGAKAAMTVALRRPDLISSFIAVDNSPVTAPLGRSFTRYAEGMRGIEAANVKSQKEADQILQKYEKALPVRQFLLTNLIRDQETGKYNFRIPVQILSNALDEMAAFPYKESDSVKFEGPAMFIRGTQSSYVKDESRPLIKRFFPNYQMVDVDAGHWLISEKPQEFKDAVTQFLS</sequence>
<dbReference type="Proteomes" id="UP000242877">
    <property type="component" value="Unassembled WGS sequence"/>
</dbReference>
<dbReference type="VEuPathDB" id="FungiDB:AAP_01848"/>
<accession>A0A168AYY6</accession>
<keyword evidence="5" id="KW-1185">Reference proteome</keyword>